<dbReference type="InterPro" id="IPR036388">
    <property type="entry name" value="WH-like_DNA-bd_sf"/>
</dbReference>
<dbReference type="AlphaFoldDB" id="A0A1I6LVI3"/>
<sequence length="224" mass="25011">MAASGVCLYIPAGRFLFRFFWLGRVLCGDGRLGLRRCVYCILVALPMSSFPANPVIELCVPREAEGLEDEVLDLFDLLGTRLLSYAVSFGIPVQDGEDVVQETFLALFQHLRKQGSRENLKGWLYQVVHNLALKKRYRKTVEVAETVECFDERPGPEEMALFGERHARLQAALGALPLVDQRCLRLRADGLRYREIAKIVGISLGSVAASLARSMARLERAGGR</sequence>
<keyword evidence="2" id="KW-0805">Transcription regulation</keyword>
<evidence type="ECO:0000259" key="7">
    <source>
        <dbReference type="Pfam" id="PF08281"/>
    </source>
</evidence>
<reference evidence="8 9" key="1">
    <citation type="submission" date="2016-10" db="EMBL/GenBank/DDBJ databases">
        <authorList>
            <person name="de Groot N.N."/>
        </authorList>
    </citation>
    <scope>NUCLEOTIDE SEQUENCE [LARGE SCALE GENOMIC DNA]</scope>
    <source>
        <strain evidence="8 9">DSM 21001</strain>
    </source>
</reference>
<keyword evidence="9" id="KW-1185">Reference proteome</keyword>
<dbReference type="InterPro" id="IPR039425">
    <property type="entry name" value="RNA_pol_sigma-70-like"/>
</dbReference>
<dbReference type="Proteomes" id="UP000199024">
    <property type="component" value="Unassembled WGS sequence"/>
</dbReference>
<proteinExistence type="inferred from homology"/>
<dbReference type="PANTHER" id="PTHR43133">
    <property type="entry name" value="RNA POLYMERASE ECF-TYPE SIGMA FACTO"/>
    <property type="match status" value="1"/>
</dbReference>
<evidence type="ECO:0000313" key="8">
    <source>
        <dbReference type="EMBL" id="SFS07467.1"/>
    </source>
</evidence>
<organism evidence="8 9">
    <name type="scientific">Granulicella pectinivorans</name>
    <dbReference type="NCBI Taxonomy" id="474950"/>
    <lineage>
        <taxon>Bacteria</taxon>
        <taxon>Pseudomonadati</taxon>
        <taxon>Acidobacteriota</taxon>
        <taxon>Terriglobia</taxon>
        <taxon>Terriglobales</taxon>
        <taxon>Acidobacteriaceae</taxon>
        <taxon>Granulicella</taxon>
    </lineage>
</organism>
<dbReference type="InterPro" id="IPR013325">
    <property type="entry name" value="RNA_pol_sigma_r2"/>
</dbReference>
<dbReference type="SUPFAM" id="SSF88659">
    <property type="entry name" value="Sigma3 and sigma4 domains of RNA polymerase sigma factors"/>
    <property type="match status" value="1"/>
</dbReference>
<evidence type="ECO:0000313" key="9">
    <source>
        <dbReference type="Proteomes" id="UP000199024"/>
    </source>
</evidence>
<dbReference type="InterPro" id="IPR007627">
    <property type="entry name" value="RNA_pol_sigma70_r2"/>
</dbReference>
<dbReference type="GO" id="GO:0003677">
    <property type="term" value="F:DNA binding"/>
    <property type="evidence" value="ECO:0007669"/>
    <property type="project" value="UniProtKB-KW"/>
</dbReference>
<dbReference type="Gene3D" id="1.10.10.10">
    <property type="entry name" value="Winged helix-like DNA-binding domain superfamily/Winged helix DNA-binding domain"/>
    <property type="match status" value="1"/>
</dbReference>
<evidence type="ECO:0000256" key="3">
    <source>
        <dbReference type="ARBA" id="ARBA00023082"/>
    </source>
</evidence>
<dbReference type="STRING" id="474950.SAMN05421771_1341"/>
<comment type="similarity">
    <text evidence="1">Belongs to the sigma-70 factor family. ECF subfamily.</text>
</comment>
<gene>
    <name evidence="8" type="ORF">SAMN05421771_1341</name>
</gene>
<dbReference type="Gene3D" id="1.10.1740.10">
    <property type="match status" value="1"/>
</dbReference>
<protein>
    <submittedName>
        <fullName evidence="8">RNA polymerase sigma-70 factor, ECF subfamily</fullName>
    </submittedName>
</protein>
<name>A0A1I6LVI3_9BACT</name>
<evidence type="ECO:0000259" key="6">
    <source>
        <dbReference type="Pfam" id="PF04542"/>
    </source>
</evidence>
<dbReference type="GO" id="GO:0006352">
    <property type="term" value="P:DNA-templated transcription initiation"/>
    <property type="evidence" value="ECO:0007669"/>
    <property type="project" value="InterPro"/>
</dbReference>
<dbReference type="GO" id="GO:0016987">
    <property type="term" value="F:sigma factor activity"/>
    <property type="evidence" value="ECO:0007669"/>
    <property type="project" value="UniProtKB-KW"/>
</dbReference>
<keyword evidence="5" id="KW-0804">Transcription</keyword>
<dbReference type="Pfam" id="PF04542">
    <property type="entry name" value="Sigma70_r2"/>
    <property type="match status" value="1"/>
</dbReference>
<feature type="domain" description="RNA polymerase sigma factor 70 region 4 type 2" evidence="7">
    <location>
        <begin position="167"/>
        <end position="218"/>
    </location>
</feature>
<evidence type="ECO:0000256" key="2">
    <source>
        <dbReference type="ARBA" id="ARBA00023015"/>
    </source>
</evidence>
<dbReference type="InterPro" id="IPR013249">
    <property type="entry name" value="RNA_pol_sigma70_r4_t2"/>
</dbReference>
<dbReference type="Pfam" id="PF08281">
    <property type="entry name" value="Sigma70_r4_2"/>
    <property type="match status" value="1"/>
</dbReference>
<accession>A0A1I6LVI3</accession>
<dbReference type="InterPro" id="IPR013324">
    <property type="entry name" value="RNA_pol_sigma_r3/r4-like"/>
</dbReference>
<keyword evidence="3" id="KW-0731">Sigma factor</keyword>
<dbReference type="OrthoDB" id="121429at2"/>
<evidence type="ECO:0000256" key="4">
    <source>
        <dbReference type="ARBA" id="ARBA00023125"/>
    </source>
</evidence>
<evidence type="ECO:0000256" key="5">
    <source>
        <dbReference type="ARBA" id="ARBA00023163"/>
    </source>
</evidence>
<keyword evidence="4" id="KW-0238">DNA-binding</keyword>
<dbReference type="EMBL" id="FOZL01000001">
    <property type="protein sequence ID" value="SFS07467.1"/>
    <property type="molecule type" value="Genomic_DNA"/>
</dbReference>
<feature type="domain" description="RNA polymerase sigma-70 region 2" evidence="6">
    <location>
        <begin position="75"/>
        <end position="135"/>
    </location>
</feature>
<dbReference type="InterPro" id="IPR014284">
    <property type="entry name" value="RNA_pol_sigma-70_dom"/>
</dbReference>
<dbReference type="PANTHER" id="PTHR43133:SF8">
    <property type="entry name" value="RNA POLYMERASE SIGMA FACTOR HI_1459-RELATED"/>
    <property type="match status" value="1"/>
</dbReference>
<dbReference type="NCBIfam" id="TIGR02937">
    <property type="entry name" value="sigma70-ECF"/>
    <property type="match status" value="1"/>
</dbReference>
<evidence type="ECO:0000256" key="1">
    <source>
        <dbReference type="ARBA" id="ARBA00010641"/>
    </source>
</evidence>
<dbReference type="SUPFAM" id="SSF88946">
    <property type="entry name" value="Sigma2 domain of RNA polymerase sigma factors"/>
    <property type="match status" value="1"/>
</dbReference>